<gene>
    <name evidence="2" type="ORF">HQ865_24550</name>
</gene>
<dbReference type="AlphaFoldDB" id="A0A7D4QIP6"/>
<reference evidence="2 3" key="1">
    <citation type="submission" date="2020-05" db="EMBL/GenBank/DDBJ databases">
        <title>Mucilaginibacter mali sp. nov.</title>
        <authorList>
            <person name="Kim H.S."/>
            <person name="Lee K.C."/>
            <person name="Suh M.K."/>
            <person name="Kim J.-S."/>
            <person name="Han K.-I."/>
            <person name="Eom M.K."/>
            <person name="Shin Y.K."/>
            <person name="Lee J.-S."/>
        </authorList>
    </citation>
    <scope>NUCLEOTIDE SEQUENCE [LARGE SCALE GENOMIC DNA]</scope>
    <source>
        <strain evidence="2 3">G2-14</strain>
    </source>
</reference>
<dbReference type="KEGG" id="mmab:HQ865_24550"/>
<feature type="signal peptide" evidence="1">
    <location>
        <begin position="1"/>
        <end position="18"/>
    </location>
</feature>
<dbReference type="RefSeq" id="WP_173417438.1">
    <property type="nucleotide sequence ID" value="NZ_CP054139.1"/>
</dbReference>
<organism evidence="2 3">
    <name type="scientific">Mucilaginibacter mali</name>
    <dbReference type="NCBI Taxonomy" id="2740462"/>
    <lineage>
        <taxon>Bacteria</taxon>
        <taxon>Pseudomonadati</taxon>
        <taxon>Bacteroidota</taxon>
        <taxon>Sphingobacteriia</taxon>
        <taxon>Sphingobacteriales</taxon>
        <taxon>Sphingobacteriaceae</taxon>
        <taxon>Mucilaginibacter</taxon>
    </lineage>
</organism>
<evidence type="ECO:0000256" key="1">
    <source>
        <dbReference type="SAM" id="SignalP"/>
    </source>
</evidence>
<keyword evidence="3" id="KW-1185">Reference proteome</keyword>
<proteinExistence type="predicted"/>
<sequence>MKKLLLLAACFLQVWLYAQPLPHGTVYGHKPSRVGLIPAEKLETYMSKRTRISTTTQGKILAVTKSKGGWFTIDAGHGRTIAAHFKMENINIPTKLKGRTVMIEGVAQKQRDAANMQHFAGETTADAKQHGINNRQLLFEVSGLEVIR</sequence>
<name>A0A7D4QIP6_9SPHI</name>
<dbReference type="EMBL" id="CP054139">
    <property type="protein sequence ID" value="QKJ32792.1"/>
    <property type="molecule type" value="Genomic_DNA"/>
</dbReference>
<feature type="chain" id="PRO_5029019606" evidence="1">
    <location>
        <begin position="19"/>
        <end position="148"/>
    </location>
</feature>
<evidence type="ECO:0000313" key="3">
    <source>
        <dbReference type="Proteomes" id="UP000505355"/>
    </source>
</evidence>
<dbReference type="Proteomes" id="UP000505355">
    <property type="component" value="Chromosome"/>
</dbReference>
<protein>
    <submittedName>
        <fullName evidence="2">DUF4920 domain-containing protein</fullName>
    </submittedName>
</protein>
<dbReference type="Pfam" id="PF16267">
    <property type="entry name" value="DUF4920"/>
    <property type="match status" value="1"/>
</dbReference>
<accession>A0A7D4QIP6</accession>
<dbReference type="InterPro" id="IPR032577">
    <property type="entry name" value="DUF4920"/>
</dbReference>
<evidence type="ECO:0000313" key="2">
    <source>
        <dbReference type="EMBL" id="QKJ32792.1"/>
    </source>
</evidence>
<keyword evidence="1" id="KW-0732">Signal</keyword>